<sequence length="170" mass="19370">MMRYVMIAILLIGFSGIAQQTKVGTIDVDFILSKMPELAQVQKGVEDYGNTLQVDLNKKMTDLNTELEKYKADEATLTIAQRKTRQDSLLAMEDDINKYRSNSSQLLVLKRDELMQPLFKKVGDQLEVIAKAQGYTQIFQRDNNLIYIDNNYDVTLDVIKALGIELEEGE</sequence>
<protein>
    <recommendedName>
        <fullName evidence="5">Outer membrane chaperone Skp</fullName>
    </recommendedName>
</protein>
<dbReference type="Proteomes" id="UP000239800">
    <property type="component" value="Unassembled WGS sequence"/>
</dbReference>
<dbReference type="Gene3D" id="3.30.910.20">
    <property type="entry name" value="Skp domain"/>
    <property type="match status" value="1"/>
</dbReference>
<evidence type="ECO:0008006" key="5">
    <source>
        <dbReference type="Google" id="ProtNLM"/>
    </source>
</evidence>
<comment type="similarity">
    <text evidence="1">Belongs to the Skp family.</text>
</comment>
<reference evidence="3 4" key="1">
    <citation type="submission" date="2016-11" db="EMBL/GenBank/DDBJ databases">
        <title>Trade-off between light-utilization and light-protection in marine flavobacteria.</title>
        <authorList>
            <person name="Kumagai Y."/>
        </authorList>
    </citation>
    <scope>NUCLEOTIDE SEQUENCE [LARGE SCALE GENOMIC DNA]</scope>
    <source>
        <strain evidence="3 4">NBRC 107741</strain>
    </source>
</reference>
<evidence type="ECO:0000313" key="3">
    <source>
        <dbReference type="EMBL" id="PQB03944.1"/>
    </source>
</evidence>
<dbReference type="AlphaFoldDB" id="A0A2S7KMT6"/>
<gene>
    <name evidence="3" type="ORF">BST85_02745</name>
</gene>
<proteinExistence type="inferred from homology"/>
<dbReference type="EMBL" id="MQUB01000001">
    <property type="protein sequence ID" value="PQB03944.1"/>
    <property type="molecule type" value="Genomic_DNA"/>
</dbReference>
<evidence type="ECO:0000313" key="4">
    <source>
        <dbReference type="Proteomes" id="UP000239800"/>
    </source>
</evidence>
<evidence type="ECO:0000256" key="2">
    <source>
        <dbReference type="ARBA" id="ARBA00022729"/>
    </source>
</evidence>
<dbReference type="SUPFAM" id="SSF111384">
    <property type="entry name" value="OmpH-like"/>
    <property type="match status" value="1"/>
</dbReference>
<evidence type="ECO:0000256" key="1">
    <source>
        <dbReference type="ARBA" id="ARBA00009091"/>
    </source>
</evidence>
<accession>A0A2S7KMT6</accession>
<dbReference type="InterPro" id="IPR024930">
    <property type="entry name" value="Skp_dom_sf"/>
</dbReference>
<dbReference type="PANTHER" id="PTHR35089">
    <property type="entry name" value="CHAPERONE PROTEIN SKP"/>
    <property type="match status" value="1"/>
</dbReference>
<dbReference type="Pfam" id="PF03938">
    <property type="entry name" value="OmpH"/>
    <property type="match status" value="1"/>
</dbReference>
<dbReference type="SMART" id="SM00935">
    <property type="entry name" value="OmpH"/>
    <property type="match status" value="1"/>
</dbReference>
<keyword evidence="2" id="KW-0732">Signal</keyword>
<dbReference type="PANTHER" id="PTHR35089:SF1">
    <property type="entry name" value="CHAPERONE PROTEIN SKP"/>
    <property type="match status" value="1"/>
</dbReference>
<dbReference type="GO" id="GO:0050821">
    <property type="term" value="P:protein stabilization"/>
    <property type="evidence" value="ECO:0007669"/>
    <property type="project" value="TreeGrafter"/>
</dbReference>
<comment type="caution">
    <text evidence="3">The sequence shown here is derived from an EMBL/GenBank/DDBJ whole genome shotgun (WGS) entry which is preliminary data.</text>
</comment>
<keyword evidence="4" id="KW-1185">Reference proteome</keyword>
<dbReference type="OrthoDB" id="1493480at2"/>
<dbReference type="GO" id="GO:0051082">
    <property type="term" value="F:unfolded protein binding"/>
    <property type="evidence" value="ECO:0007669"/>
    <property type="project" value="InterPro"/>
</dbReference>
<dbReference type="InterPro" id="IPR005632">
    <property type="entry name" value="Chaperone_Skp"/>
</dbReference>
<name>A0A2S7KMT6_9FLAO</name>
<dbReference type="RefSeq" id="WP_104811865.1">
    <property type="nucleotide sequence ID" value="NZ_MQUB01000001.1"/>
</dbReference>
<organism evidence="3 4">
    <name type="scientific">Aureitalea marina</name>
    <dbReference type="NCBI Taxonomy" id="930804"/>
    <lineage>
        <taxon>Bacteria</taxon>
        <taxon>Pseudomonadati</taxon>
        <taxon>Bacteroidota</taxon>
        <taxon>Flavobacteriia</taxon>
        <taxon>Flavobacteriales</taxon>
        <taxon>Flavobacteriaceae</taxon>
        <taxon>Aureitalea</taxon>
    </lineage>
</organism>
<dbReference type="GO" id="GO:0005829">
    <property type="term" value="C:cytosol"/>
    <property type="evidence" value="ECO:0007669"/>
    <property type="project" value="TreeGrafter"/>
</dbReference>